<feature type="compositionally biased region" description="Basic and acidic residues" evidence="1">
    <location>
        <begin position="77"/>
        <end position="92"/>
    </location>
</feature>
<dbReference type="EMBL" id="PDUG01000001">
    <property type="protein sequence ID" value="PIC52583.1"/>
    <property type="molecule type" value="Genomic_DNA"/>
</dbReference>
<dbReference type="AlphaFoldDB" id="A0A2G5VLC2"/>
<evidence type="ECO:0000256" key="1">
    <source>
        <dbReference type="SAM" id="MobiDB-lite"/>
    </source>
</evidence>
<dbReference type="PANTHER" id="PTHR38631">
    <property type="match status" value="1"/>
</dbReference>
<organism evidence="2 3">
    <name type="scientific">Caenorhabditis nigoni</name>
    <dbReference type="NCBI Taxonomy" id="1611254"/>
    <lineage>
        <taxon>Eukaryota</taxon>
        <taxon>Metazoa</taxon>
        <taxon>Ecdysozoa</taxon>
        <taxon>Nematoda</taxon>
        <taxon>Chromadorea</taxon>
        <taxon>Rhabditida</taxon>
        <taxon>Rhabditina</taxon>
        <taxon>Rhabditomorpha</taxon>
        <taxon>Rhabditoidea</taxon>
        <taxon>Rhabditidae</taxon>
        <taxon>Peloderinae</taxon>
        <taxon>Caenorhabditis</taxon>
    </lineage>
</organism>
<dbReference type="Proteomes" id="UP000230233">
    <property type="component" value="Chromosome I"/>
</dbReference>
<dbReference type="OrthoDB" id="5838418at2759"/>
<sequence length="356" mass="39630">MGKSKSKSNSRSISKWRKFFKGAEKTAESQDIVDQQTTMTTTTTTMAPSPNTPKSSDSISFNANSRSKSYTKRKTNGTREDPQKTAMDEKVGDQPVVPNSKSPEDNKKKEKDVGTKSEEVPVKNIKKKVEPPKKEEQEASVFEEVEGPAAPAQSGTHGIKNKMRWKIDVEGADVNGDQKMPEVLEKMAQLRKKSKMKKCKVLKANEKGGLIEDDDEPNEDHIINSARLLQVIKMETLISKELLESDQEILKGFCRSGDQEDKAEGFIEKIVLAVLNAIVQKNEFIRQVTISGQLRMLAVDEKKAKVPMMALLMARKDLLYVSWSKPNREVENTLDGTWAGMTVKKGTGAAVQSTLL</sequence>
<feature type="compositionally biased region" description="Basic and acidic residues" evidence="1">
    <location>
        <begin position="102"/>
        <end position="137"/>
    </location>
</feature>
<name>A0A2G5VLC2_9PELO</name>
<proteinExistence type="predicted"/>
<feature type="compositionally biased region" description="Low complexity" evidence="1">
    <location>
        <begin position="37"/>
        <end position="46"/>
    </location>
</feature>
<accession>A0A2G5VLC2</accession>
<dbReference type="STRING" id="1611254.A0A2G5VLC2"/>
<feature type="compositionally biased region" description="Polar residues" evidence="1">
    <location>
        <begin position="47"/>
        <end position="68"/>
    </location>
</feature>
<reference evidence="3" key="1">
    <citation type="submission" date="2017-10" db="EMBL/GenBank/DDBJ databases">
        <title>Rapid genome shrinkage in a self-fertile nematode reveals novel sperm competition proteins.</title>
        <authorList>
            <person name="Yin D."/>
            <person name="Schwarz E.M."/>
            <person name="Thomas C.G."/>
            <person name="Felde R.L."/>
            <person name="Korf I.F."/>
            <person name="Cutter A.D."/>
            <person name="Schartner C.M."/>
            <person name="Ralston E.J."/>
            <person name="Meyer B.J."/>
            <person name="Haag E.S."/>
        </authorList>
    </citation>
    <scope>NUCLEOTIDE SEQUENCE [LARGE SCALE GENOMIC DNA]</scope>
    <source>
        <strain evidence="3">JU1422</strain>
    </source>
</reference>
<gene>
    <name evidence="2" type="primary">Cnig_chr_I.g2627</name>
    <name evidence="2" type="ORF">B9Z55_002627</name>
</gene>
<feature type="region of interest" description="Disordered" evidence="1">
    <location>
        <begin position="22"/>
        <end position="159"/>
    </location>
</feature>
<dbReference type="PANTHER" id="PTHR38631:SF1">
    <property type="entry name" value="DUF2780 DOMAIN-CONTAINING PROTEIN-RELATED"/>
    <property type="match status" value="1"/>
</dbReference>
<protein>
    <submittedName>
        <fullName evidence="2">Uncharacterized protein</fullName>
    </submittedName>
</protein>
<evidence type="ECO:0000313" key="3">
    <source>
        <dbReference type="Proteomes" id="UP000230233"/>
    </source>
</evidence>
<evidence type="ECO:0000313" key="2">
    <source>
        <dbReference type="EMBL" id="PIC52583.1"/>
    </source>
</evidence>
<comment type="caution">
    <text evidence="2">The sequence shown here is derived from an EMBL/GenBank/DDBJ whole genome shotgun (WGS) entry which is preliminary data.</text>
</comment>
<keyword evidence="3" id="KW-1185">Reference proteome</keyword>